<dbReference type="PRINTS" id="PR00984">
    <property type="entry name" value="TRNASYNTHILE"/>
</dbReference>
<keyword evidence="12 15" id="KW-0030">Aminoacyl-tRNA synthetase</keyword>
<evidence type="ECO:0000256" key="5">
    <source>
        <dbReference type="ARBA" id="ARBA00022490"/>
    </source>
</evidence>
<keyword evidence="10 15" id="KW-0067">ATP-binding</keyword>
<evidence type="ECO:0000256" key="10">
    <source>
        <dbReference type="ARBA" id="ARBA00022840"/>
    </source>
</evidence>
<evidence type="ECO:0000259" key="16">
    <source>
        <dbReference type="Pfam" id="PF00133"/>
    </source>
</evidence>
<reference evidence="18 19" key="1">
    <citation type="submission" date="2020-10" db="EMBL/GenBank/DDBJ databases">
        <title>Ca. Dormibacterota MAGs.</title>
        <authorList>
            <person name="Montgomery K."/>
        </authorList>
    </citation>
    <scope>NUCLEOTIDE SEQUENCE [LARGE SCALE GENOMIC DNA]</scope>
    <source>
        <strain evidence="18">SC8811_S16_3</strain>
    </source>
</reference>
<evidence type="ECO:0000256" key="12">
    <source>
        <dbReference type="ARBA" id="ARBA00023146"/>
    </source>
</evidence>
<name>A0A934NEC0_9BACT</name>
<evidence type="ECO:0000313" key="19">
    <source>
        <dbReference type="Proteomes" id="UP000620075"/>
    </source>
</evidence>
<comment type="subcellular location">
    <subcellularLocation>
        <location evidence="2 15">Cytoplasm</location>
    </subcellularLocation>
</comment>
<comment type="catalytic activity">
    <reaction evidence="14 15">
        <text>tRNA(Ile) + L-isoleucine + ATP = L-isoleucyl-tRNA(Ile) + AMP + diphosphate</text>
        <dbReference type="Rhea" id="RHEA:11060"/>
        <dbReference type="Rhea" id="RHEA-COMP:9666"/>
        <dbReference type="Rhea" id="RHEA-COMP:9695"/>
        <dbReference type="ChEBI" id="CHEBI:30616"/>
        <dbReference type="ChEBI" id="CHEBI:33019"/>
        <dbReference type="ChEBI" id="CHEBI:58045"/>
        <dbReference type="ChEBI" id="CHEBI:78442"/>
        <dbReference type="ChEBI" id="CHEBI:78528"/>
        <dbReference type="ChEBI" id="CHEBI:456215"/>
        <dbReference type="EC" id="6.1.1.5"/>
    </reaction>
</comment>
<dbReference type="Gene3D" id="3.40.50.620">
    <property type="entry name" value="HUPs"/>
    <property type="match status" value="2"/>
</dbReference>
<evidence type="ECO:0000256" key="4">
    <source>
        <dbReference type="ARBA" id="ARBA00011245"/>
    </source>
</evidence>
<dbReference type="SUPFAM" id="SSF52374">
    <property type="entry name" value="Nucleotidylyl transferase"/>
    <property type="match status" value="1"/>
</dbReference>
<keyword evidence="5 15" id="KW-0963">Cytoplasm</keyword>
<evidence type="ECO:0000256" key="3">
    <source>
        <dbReference type="ARBA" id="ARBA00007078"/>
    </source>
</evidence>
<dbReference type="HAMAP" id="MF_02003">
    <property type="entry name" value="Ile_tRNA_synth_type2"/>
    <property type="match status" value="1"/>
</dbReference>
<dbReference type="GO" id="GO:0004822">
    <property type="term" value="F:isoleucine-tRNA ligase activity"/>
    <property type="evidence" value="ECO:0007669"/>
    <property type="project" value="UniProtKB-UniRule"/>
</dbReference>
<evidence type="ECO:0000256" key="15">
    <source>
        <dbReference type="HAMAP-Rule" id="MF_02003"/>
    </source>
</evidence>
<feature type="domain" description="Methionyl/Valyl/Leucyl/Isoleucyl-tRNA synthetase anticodon-binding" evidence="17">
    <location>
        <begin position="685"/>
        <end position="830"/>
    </location>
</feature>
<evidence type="ECO:0000256" key="9">
    <source>
        <dbReference type="ARBA" id="ARBA00022833"/>
    </source>
</evidence>
<evidence type="ECO:0000256" key="1">
    <source>
        <dbReference type="ARBA" id="ARBA00001947"/>
    </source>
</evidence>
<dbReference type="PANTHER" id="PTHR42780:SF1">
    <property type="entry name" value="ISOLEUCINE--TRNA LIGASE, CYTOPLASMIC"/>
    <property type="match status" value="1"/>
</dbReference>
<keyword evidence="11 15" id="KW-0648">Protein biosynthesis</keyword>
<evidence type="ECO:0000256" key="2">
    <source>
        <dbReference type="ARBA" id="ARBA00004496"/>
    </source>
</evidence>
<dbReference type="PANTHER" id="PTHR42780">
    <property type="entry name" value="SOLEUCYL-TRNA SYNTHETASE"/>
    <property type="match status" value="1"/>
</dbReference>
<dbReference type="SUPFAM" id="SSF47323">
    <property type="entry name" value="Anticodon-binding domain of a subclass of class I aminoacyl-tRNA synthetases"/>
    <property type="match status" value="1"/>
</dbReference>
<dbReference type="Gene3D" id="1.10.730.10">
    <property type="entry name" value="Isoleucyl-tRNA Synthetase, Domain 1"/>
    <property type="match status" value="1"/>
</dbReference>
<comment type="cofactor">
    <cofactor evidence="1 15">
        <name>Zn(2+)</name>
        <dbReference type="ChEBI" id="CHEBI:29105"/>
    </cofactor>
</comment>
<dbReference type="InterPro" id="IPR002300">
    <property type="entry name" value="aa-tRNA-synth_Ia"/>
</dbReference>
<feature type="short sequence motif" description="'HIGH' region" evidence="15">
    <location>
        <begin position="53"/>
        <end position="63"/>
    </location>
</feature>
<evidence type="ECO:0000256" key="8">
    <source>
        <dbReference type="ARBA" id="ARBA00022741"/>
    </source>
</evidence>
<dbReference type="Pfam" id="PF19302">
    <property type="entry name" value="DUF5915"/>
    <property type="match status" value="1"/>
</dbReference>
<keyword evidence="8 15" id="KW-0547">Nucleotide-binding</keyword>
<proteinExistence type="inferred from homology"/>
<dbReference type="FunFam" id="3.40.50.620:FF:000075">
    <property type="entry name" value="Isoleucine--tRNA ligase"/>
    <property type="match status" value="1"/>
</dbReference>
<dbReference type="GO" id="GO:0005737">
    <property type="term" value="C:cytoplasm"/>
    <property type="evidence" value="ECO:0007669"/>
    <property type="project" value="UniProtKB-SubCell"/>
</dbReference>
<dbReference type="GO" id="GO:0002161">
    <property type="term" value="F:aminoacyl-tRNA deacylase activity"/>
    <property type="evidence" value="ECO:0007669"/>
    <property type="project" value="InterPro"/>
</dbReference>
<accession>A0A934NEC0</accession>
<dbReference type="Pfam" id="PF08264">
    <property type="entry name" value="Anticodon_1"/>
    <property type="match status" value="1"/>
</dbReference>
<protein>
    <recommendedName>
        <fullName evidence="15">Isoleucine--tRNA ligase</fullName>
        <ecNumber evidence="15">6.1.1.5</ecNumber>
    </recommendedName>
    <alternativeName>
        <fullName evidence="15">Isoleucyl-tRNA synthetase</fullName>
        <shortName evidence="15">IleRS</shortName>
    </alternativeName>
</protein>
<dbReference type="Proteomes" id="UP000620075">
    <property type="component" value="Unassembled WGS sequence"/>
</dbReference>
<dbReference type="InterPro" id="IPR002301">
    <property type="entry name" value="Ile-tRNA-ligase"/>
</dbReference>
<dbReference type="GO" id="GO:0006428">
    <property type="term" value="P:isoleucyl-tRNA aminoacylation"/>
    <property type="evidence" value="ECO:0007669"/>
    <property type="project" value="UniProtKB-UniRule"/>
</dbReference>
<evidence type="ECO:0000256" key="14">
    <source>
        <dbReference type="ARBA" id="ARBA00048359"/>
    </source>
</evidence>
<keyword evidence="7 15" id="KW-0479">Metal-binding</keyword>
<evidence type="ECO:0000256" key="6">
    <source>
        <dbReference type="ARBA" id="ARBA00022598"/>
    </source>
</evidence>
<dbReference type="InterPro" id="IPR013155">
    <property type="entry name" value="M/V/L/I-tRNA-synth_anticd-bd"/>
</dbReference>
<keyword evidence="9 15" id="KW-0862">Zinc</keyword>
<dbReference type="Pfam" id="PF00133">
    <property type="entry name" value="tRNA-synt_1"/>
    <property type="match status" value="1"/>
</dbReference>
<dbReference type="AlphaFoldDB" id="A0A934NEC0"/>
<dbReference type="GO" id="GO:0005524">
    <property type="term" value="F:ATP binding"/>
    <property type="evidence" value="ECO:0007669"/>
    <property type="project" value="UniProtKB-UniRule"/>
</dbReference>
<feature type="short sequence motif" description="'KMSKS' region" evidence="15">
    <location>
        <begin position="599"/>
        <end position="603"/>
    </location>
</feature>
<dbReference type="SUPFAM" id="SSF50677">
    <property type="entry name" value="ValRS/IleRS/LeuRS editing domain"/>
    <property type="match status" value="1"/>
</dbReference>
<gene>
    <name evidence="15" type="primary">ileS</name>
    <name evidence="18" type="ORF">JF888_12960</name>
</gene>
<dbReference type="GO" id="GO:0008270">
    <property type="term" value="F:zinc ion binding"/>
    <property type="evidence" value="ECO:0007669"/>
    <property type="project" value="UniProtKB-UniRule"/>
</dbReference>
<dbReference type="NCBIfam" id="TIGR00392">
    <property type="entry name" value="ileS"/>
    <property type="match status" value="1"/>
</dbReference>
<dbReference type="InterPro" id="IPR014729">
    <property type="entry name" value="Rossmann-like_a/b/a_fold"/>
</dbReference>
<feature type="domain" description="Aminoacyl-tRNA synthetase class Ia" evidence="16">
    <location>
        <begin position="23"/>
        <end position="637"/>
    </location>
</feature>
<evidence type="ECO:0000256" key="7">
    <source>
        <dbReference type="ARBA" id="ARBA00022723"/>
    </source>
</evidence>
<keyword evidence="6 15" id="KW-0436">Ligase</keyword>
<dbReference type="GO" id="GO:0000049">
    <property type="term" value="F:tRNA binding"/>
    <property type="evidence" value="ECO:0007669"/>
    <property type="project" value="InterPro"/>
</dbReference>
<comment type="caution">
    <text evidence="18">The sequence shown here is derived from an EMBL/GenBank/DDBJ whole genome shotgun (WGS) entry which is preliminary data.</text>
</comment>
<feature type="binding site" evidence="15">
    <location>
        <position position="602"/>
    </location>
    <ligand>
        <name>ATP</name>
        <dbReference type="ChEBI" id="CHEBI:30616"/>
    </ligand>
</feature>
<evidence type="ECO:0000256" key="13">
    <source>
        <dbReference type="ARBA" id="ARBA00025217"/>
    </source>
</evidence>
<dbReference type="CDD" id="cd07961">
    <property type="entry name" value="Anticodon_Ia_Ile_ABEc"/>
    <property type="match status" value="1"/>
</dbReference>
<comment type="similarity">
    <text evidence="3 15">Belongs to the class-I aminoacyl-tRNA synthetase family. IleS type 2 subfamily.</text>
</comment>
<dbReference type="RefSeq" id="WP_338181122.1">
    <property type="nucleotide sequence ID" value="NZ_JAEKNQ010000051.1"/>
</dbReference>
<dbReference type="InterPro" id="IPR009080">
    <property type="entry name" value="tRNAsynth_Ia_anticodon-bd"/>
</dbReference>
<evidence type="ECO:0000259" key="17">
    <source>
        <dbReference type="Pfam" id="PF08264"/>
    </source>
</evidence>
<dbReference type="EC" id="6.1.1.5" evidence="15"/>
<dbReference type="InterPro" id="IPR023586">
    <property type="entry name" value="Ile-tRNA-ligase_type2"/>
</dbReference>
<dbReference type="FunFam" id="3.40.50.620:FF:000063">
    <property type="entry name" value="Isoleucine--tRNA ligase"/>
    <property type="match status" value="1"/>
</dbReference>
<comment type="domain">
    <text evidence="15">IleRS has two distinct active sites: one for aminoacylation and one for editing. The misactivated valine is translocated from the active site to the editing site, which sterically excludes the correctly activated isoleucine. The single editing site contains two valyl binding pockets, one specific for each substrate (Val-AMP or Val-tRNA(Ile)).</text>
</comment>
<dbReference type="InterPro" id="IPR009008">
    <property type="entry name" value="Val/Leu/Ile-tRNA-synth_edit"/>
</dbReference>
<comment type="function">
    <text evidence="13 15">Catalyzes the attachment of isoleucine to tRNA(Ile). As IleRS can inadvertently accommodate and process structurally similar amino acids such as valine, to avoid such errors it has two additional distinct tRNA(Ile)-dependent editing activities. One activity is designated as 'pretransfer' editing and involves the hydrolysis of activated Val-AMP. The other activity is designated 'posttransfer' editing and involves deacylation of mischarged Val-tRNA(Ile).</text>
</comment>
<dbReference type="InterPro" id="IPR033709">
    <property type="entry name" value="Anticodon_Ile_ABEc"/>
</dbReference>
<dbReference type="EMBL" id="JAEKNQ010000051">
    <property type="protein sequence ID" value="MBJ7604083.1"/>
    <property type="molecule type" value="Genomic_DNA"/>
</dbReference>
<evidence type="ECO:0000256" key="11">
    <source>
        <dbReference type="ARBA" id="ARBA00022917"/>
    </source>
</evidence>
<evidence type="ECO:0000313" key="18">
    <source>
        <dbReference type="EMBL" id="MBJ7604083.1"/>
    </source>
</evidence>
<organism evidence="18 19">
    <name type="scientific">Candidatus Dormiibacter inghamiae</name>
    <dbReference type="NCBI Taxonomy" id="3127013"/>
    <lineage>
        <taxon>Bacteria</taxon>
        <taxon>Bacillati</taxon>
        <taxon>Candidatus Dormiibacterota</taxon>
        <taxon>Candidatus Dormibacteria</taxon>
        <taxon>Candidatus Dormibacterales</taxon>
        <taxon>Candidatus Dormibacteraceae</taxon>
        <taxon>Candidatus Dormiibacter</taxon>
    </lineage>
</organism>
<comment type="subunit">
    <text evidence="4 15">Monomer.</text>
</comment>
<sequence length="953" mass="109061">MLTDKRFQAVSPRVHFPDLEREVMALWAEEDTFRRSLAHRREGKPFVFYEGPPTANGRPGTHHVLARAFKDLFGRYQTMKGRYVERKAGWDTHGLPVELEVEKKLGVSGKQQIEEFGIEEFNRLCRESVYEYVSDWRAFSERMAFWLDYDAAYWTLNSDYLQSVWWALKTIWDRGLIYKGFKVAPYCPRCATPLSSHELAQGYEDDVPDPSVYVRFRLKQEPNTFLLAWTTTPWTLPGNVALAVGRDLAYVLVQKRGTDSSSPEPVEKLILAEARQEVLQGDYEVLKRFTGQELLDLDYEPLFPYLPPEKRAFYVIDADFVSTAEGTGVVHTAAAYGADDLRVCQEKGIPIRHTVDLRGRMVPEMEAFAGMFVKDADPYIIADLRERGLVYREEQIRHTYPFCWRCGTPLIYYALDSWYVQTTAVKDELVANNLATNWVPAHVRTGRMGDWLEHNVDWAISRTRYWGTPLPFWICSCGERRCVASAEELGLPPEADLHRPYIDAVKLTCRRCGGQMERVPDVLDGWFDSGSMPFAQRGFPRARTDEFQETFPADFISEAQDQTRGWFYSLLAISTLLFRQNAYRNVICLGMIVDDQGQKMSKSRGNILDPTKLFDQFGADAVRWNFFVSPVGEDQRLGPKTLQNVVRQFLLTLWNVYSFFVTYANIDGFSPESPELPLSQRPVLDRWLLSRLDHLVETVDHNLEHYEVNGAARPLQTFVEELSNWYVRRSRRRFWKSESDADKLSAYQTLYQTLVSLSRLLAPFLPFVAEALHRNLCAGASVHLADFPSASGSARDAQLEQEMAEARQAVVEGLAARDSARLKVRQPLQSVTLPRAFRPELAAIIRDELNVKEVLSGPQFLLDTEISEELRLEGLARDLIRRVQELRKQSGLQIEDRIVLFLVGAGDWPRVISHFGGVVAAETLAREVVEQRPEEIAGAEIGEDLWIGLKRAS</sequence>